<dbReference type="GO" id="GO:0009653">
    <property type="term" value="P:anatomical structure morphogenesis"/>
    <property type="evidence" value="ECO:0007669"/>
    <property type="project" value="UniProtKB-ARBA"/>
</dbReference>
<protein>
    <recommendedName>
        <fullName evidence="2">cytokinin riboside 5'-monophosphate phosphoribohydrolase</fullName>
        <ecNumber evidence="2">3.2.2.n1</ecNumber>
    </recommendedName>
</protein>
<dbReference type="GO" id="GO:0005576">
    <property type="term" value="C:extracellular region"/>
    <property type="evidence" value="ECO:0007669"/>
    <property type="project" value="InterPro"/>
</dbReference>
<dbReference type="PROSITE" id="PS50843">
    <property type="entry name" value="EXPANSIN_CBD"/>
    <property type="match status" value="1"/>
</dbReference>
<comment type="similarity">
    <text evidence="1">Belongs to the LOG family.</text>
</comment>
<dbReference type="Pfam" id="PF03330">
    <property type="entry name" value="DPBB_1"/>
    <property type="match status" value="1"/>
</dbReference>
<dbReference type="InterPro" id="IPR007112">
    <property type="entry name" value="Expansin/allergen_DPBB_dom"/>
</dbReference>
<dbReference type="PANTHER" id="PTHR31223:SF14">
    <property type="entry name" value="CYTOKININ RIBOSIDE 5'-MONOPHOSPHATE PHOSPHORIBOHYDROLASE LOG5"/>
    <property type="match status" value="1"/>
</dbReference>
<evidence type="ECO:0000313" key="12">
    <source>
        <dbReference type="Proteomes" id="UP001064489"/>
    </source>
</evidence>
<comment type="caution">
    <text evidence="11">The sequence shown here is derived from an EMBL/GenBank/DDBJ whole genome shotgun (WGS) entry which is preliminary data.</text>
</comment>
<evidence type="ECO:0000256" key="3">
    <source>
        <dbReference type="ARBA" id="ARBA00022712"/>
    </source>
</evidence>
<dbReference type="PRINTS" id="PR01225">
    <property type="entry name" value="EXPANSNFAMLY"/>
</dbReference>
<feature type="signal peptide" evidence="8">
    <location>
        <begin position="1"/>
        <end position="24"/>
    </location>
</feature>
<dbReference type="EC" id="3.2.2.n1" evidence="2"/>
<dbReference type="InterPro" id="IPR036908">
    <property type="entry name" value="RlpA-like_sf"/>
</dbReference>
<keyword evidence="8" id="KW-0732">Signal</keyword>
<dbReference type="PROSITE" id="PS50842">
    <property type="entry name" value="EXPANSIN_EG45"/>
    <property type="match status" value="1"/>
</dbReference>
<accession>A0AAD5NUR9</accession>
<organism evidence="11 12">
    <name type="scientific">Acer negundo</name>
    <name type="common">Box elder</name>
    <dbReference type="NCBI Taxonomy" id="4023"/>
    <lineage>
        <taxon>Eukaryota</taxon>
        <taxon>Viridiplantae</taxon>
        <taxon>Streptophyta</taxon>
        <taxon>Embryophyta</taxon>
        <taxon>Tracheophyta</taxon>
        <taxon>Spermatophyta</taxon>
        <taxon>Magnoliopsida</taxon>
        <taxon>eudicotyledons</taxon>
        <taxon>Gunneridae</taxon>
        <taxon>Pentapetalae</taxon>
        <taxon>rosids</taxon>
        <taxon>malvids</taxon>
        <taxon>Sapindales</taxon>
        <taxon>Sapindaceae</taxon>
        <taxon>Hippocastanoideae</taxon>
        <taxon>Acereae</taxon>
        <taxon>Acer</taxon>
    </lineage>
</organism>
<dbReference type="GO" id="GO:0005634">
    <property type="term" value="C:nucleus"/>
    <property type="evidence" value="ECO:0007669"/>
    <property type="project" value="TreeGrafter"/>
</dbReference>
<dbReference type="SUPFAM" id="SSF102405">
    <property type="entry name" value="MCP/YpsA-like"/>
    <property type="match status" value="1"/>
</dbReference>
<dbReference type="AlphaFoldDB" id="A0AAD5NUR9"/>
<dbReference type="InterPro" id="IPR009009">
    <property type="entry name" value="RlpA-like_DPBB"/>
</dbReference>
<dbReference type="Gene3D" id="3.40.50.450">
    <property type="match status" value="1"/>
</dbReference>
<dbReference type="CDD" id="cd22276">
    <property type="entry name" value="DPBB_EXLA_N"/>
    <property type="match status" value="1"/>
</dbReference>
<comment type="function">
    <text evidence="4">Cytokinin-activating enzyme working in the direct activation pathway. Phosphoribohydrolase that converts inactive cytokinin nucleotides to the biologically active free-base forms.</text>
</comment>
<evidence type="ECO:0000256" key="4">
    <source>
        <dbReference type="ARBA" id="ARBA00024884"/>
    </source>
</evidence>
<evidence type="ECO:0000313" key="11">
    <source>
        <dbReference type="EMBL" id="KAI9182210.1"/>
    </source>
</evidence>
<dbReference type="InterPro" id="IPR005269">
    <property type="entry name" value="LOG"/>
</dbReference>
<dbReference type="Gene3D" id="2.60.40.760">
    <property type="entry name" value="Expansin, cellulose-binding-like domain"/>
    <property type="match status" value="1"/>
</dbReference>
<evidence type="ECO:0000259" key="9">
    <source>
        <dbReference type="PROSITE" id="PS50842"/>
    </source>
</evidence>
<evidence type="ECO:0000256" key="1">
    <source>
        <dbReference type="ARBA" id="ARBA00006763"/>
    </source>
</evidence>
<dbReference type="GO" id="GO:0005829">
    <property type="term" value="C:cytosol"/>
    <property type="evidence" value="ECO:0007669"/>
    <property type="project" value="UniProtKB-ARBA"/>
</dbReference>
<dbReference type="GO" id="GO:0016799">
    <property type="term" value="F:hydrolase activity, hydrolyzing N-glycosyl compounds"/>
    <property type="evidence" value="ECO:0007669"/>
    <property type="project" value="TreeGrafter"/>
</dbReference>
<feature type="domain" description="Expansin-like EG45" evidence="9">
    <location>
        <begin position="45"/>
        <end position="149"/>
    </location>
</feature>
<dbReference type="NCBIfam" id="TIGR00730">
    <property type="entry name" value="Rossman fold protein, TIGR00730 family"/>
    <property type="match status" value="1"/>
</dbReference>
<gene>
    <name evidence="11" type="ORF">LWI28_023155</name>
</gene>
<dbReference type="SMART" id="SM00837">
    <property type="entry name" value="DPBB_1"/>
    <property type="match status" value="1"/>
</dbReference>
<evidence type="ECO:0000256" key="5">
    <source>
        <dbReference type="ARBA" id="ARBA00047718"/>
    </source>
</evidence>
<dbReference type="SUPFAM" id="SSF50685">
    <property type="entry name" value="Barwin-like endoglucanases"/>
    <property type="match status" value="1"/>
</dbReference>
<dbReference type="Gene3D" id="2.40.40.10">
    <property type="entry name" value="RlpA-like domain"/>
    <property type="match status" value="1"/>
</dbReference>
<keyword evidence="3" id="KW-0203">Cytokinin biosynthesis</keyword>
<evidence type="ECO:0000256" key="8">
    <source>
        <dbReference type="SAM" id="SignalP"/>
    </source>
</evidence>
<feature type="domain" description="Expansin-like CBD" evidence="10">
    <location>
        <begin position="163"/>
        <end position="245"/>
    </location>
</feature>
<dbReference type="InterPro" id="IPR031100">
    <property type="entry name" value="LOG_fam"/>
</dbReference>
<dbReference type="InterPro" id="IPR007118">
    <property type="entry name" value="Expan_Lol_pI"/>
</dbReference>
<dbReference type="EMBL" id="JAJSOW010000101">
    <property type="protein sequence ID" value="KAI9182210.1"/>
    <property type="molecule type" value="Genomic_DNA"/>
</dbReference>
<evidence type="ECO:0000259" key="10">
    <source>
        <dbReference type="PROSITE" id="PS50843"/>
    </source>
</evidence>
<comment type="catalytic activity">
    <reaction evidence="6">
        <text>9-ribosyl-trans-zeatin 5'-phosphate + H2O = trans-zeatin + D-ribose 5-phosphate</text>
        <dbReference type="Rhea" id="RHEA:48564"/>
        <dbReference type="ChEBI" id="CHEBI:15377"/>
        <dbReference type="ChEBI" id="CHEBI:16522"/>
        <dbReference type="ChEBI" id="CHEBI:78346"/>
        <dbReference type="ChEBI" id="CHEBI:87947"/>
        <dbReference type="EC" id="3.2.2.n1"/>
    </reaction>
</comment>
<evidence type="ECO:0000256" key="2">
    <source>
        <dbReference type="ARBA" id="ARBA00012205"/>
    </source>
</evidence>
<proteinExistence type="inferred from homology"/>
<dbReference type="PANTHER" id="PTHR31223">
    <property type="entry name" value="LOG FAMILY PROTEIN YJL055W"/>
    <property type="match status" value="1"/>
</dbReference>
<keyword evidence="12" id="KW-1185">Reference proteome</keyword>
<dbReference type="InterPro" id="IPR007117">
    <property type="entry name" value="Expansin_CBD"/>
</dbReference>
<evidence type="ECO:0000256" key="6">
    <source>
        <dbReference type="ARBA" id="ARBA00049153"/>
    </source>
</evidence>
<evidence type="ECO:0000256" key="7">
    <source>
        <dbReference type="RuleBase" id="RU003460"/>
    </source>
</evidence>
<reference evidence="11" key="1">
    <citation type="journal article" date="2022" name="Plant J.">
        <title>Strategies of tolerance reflected in two North American maple genomes.</title>
        <authorList>
            <person name="McEvoy S.L."/>
            <person name="Sezen U.U."/>
            <person name="Trouern-Trend A."/>
            <person name="McMahon S.M."/>
            <person name="Schaberg P.G."/>
            <person name="Yang J."/>
            <person name="Wegrzyn J.L."/>
            <person name="Swenson N.G."/>
        </authorList>
    </citation>
    <scope>NUCLEOTIDE SEQUENCE</scope>
    <source>
        <strain evidence="11">91603</strain>
    </source>
</reference>
<name>A0AAD5NUR9_ACENE</name>
<feature type="chain" id="PRO_5042079174" description="cytokinin riboside 5'-monophosphate phosphoribohydrolase" evidence="8">
    <location>
        <begin position="25"/>
        <end position="472"/>
    </location>
</feature>
<dbReference type="Proteomes" id="UP001064489">
    <property type="component" value="Chromosome 4"/>
</dbReference>
<comment type="similarity">
    <text evidence="7">Belongs to the expansin family.</text>
</comment>
<dbReference type="InterPro" id="IPR036749">
    <property type="entry name" value="Expansin_CBD_sf"/>
</dbReference>
<dbReference type="SUPFAM" id="SSF49590">
    <property type="entry name" value="PHL pollen allergen"/>
    <property type="match status" value="1"/>
</dbReference>
<comment type="catalytic activity">
    <reaction evidence="5">
        <text>N(6)-(dimethylallyl)adenosine 5'-phosphate + H2O = N(6)-dimethylallyladenine + D-ribose 5-phosphate</text>
        <dbReference type="Rhea" id="RHEA:48560"/>
        <dbReference type="ChEBI" id="CHEBI:15377"/>
        <dbReference type="ChEBI" id="CHEBI:17660"/>
        <dbReference type="ChEBI" id="CHEBI:57526"/>
        <dbReference type="ChEBI" id="CHEBI:78346"/>
        <dbReference type="EC" id="3.2.2.n1"/>
    </reaction>
</comment>
<dbReference type="GO" id="GO:0009691">
    <property type="term" value="P:cytokinin biosynthetic process"/>
    <property type="evidence" value="ECO:0007669"/>
    <property type="project" value="UniProtKB-KW"/>
</dbReference>
<dbReference type="Pfam" id="PF03641">
    <property type="entry name" value="Lysine_decarbox"/>
    <property type="match status" value="1"/>
</dbReference>
<sequence length="472" mass="51667">MALMMLSLCFLINFFLLMTSSVNACQRCVHQSKAAYFNTDSALSSGACGYGSLAPGFNGGHVAGGVPSLYNTGAGCGACFQIRCKNKNLCSKSGTIVVVTDLNHNNKTDFVLSSRAFTAMANNGKDQDILKHGIVDVEYKRVPCDYKNKNLAVRVEESSRKSEYLAIKILYQGGQTEIVGAEVAQVGSSSWKYMTRNYGAVWNTSRVPNGELQFRFVVTSGYDGKYIWAQHVLPENWKPGMIYDSGVQINDINIGQESCSESECDKGRCTGKRNCYSDAAIDLAQELVAKRLDLVYGGGSIGLMGLVSRAVHQAGGHITGETVGEVRPVADMHQRKAEMARHSDCFIALPGGYGTLEELLEVITWAQLGIHDKPVGLLNVDGYYNYLLTFIDKAVDDGFIKPSQRNIIVSAPNAKELVQKLEEYEPVHDGAIAKARWEVELLQHDQKQQSPQQKKVSFNATATTTLQTEIAL</sequence>
<reference evidence="11" key="2">
    <citation type="submission" date="2023-02" db="EMBL/GenBank/DDBJ databases">
        <authorList>
            <person name="Swenson N.G."/>
            <person name="Wegrzyn J.L."/>
            <person name="Mcevoy S.L."/>
        </authorList>
    </citation>
    <scope>NUCLEOTIDE SEQUENCE</scope>
    <source>
        <strain evidence="11">91603</strain>
        <tissue evidence="11">Leaf</tissue>
    </source>
</reference>
<dbReference type="Pfam" id="PF01357">
    <property type="entry name" value="Expansin_C"/>
    <property type="match status" value="1"/>
</dbReference>